<reference evidence="3" key="1">
    <citation type="journal article" date="2023" name="Int. J. Syst. Evol. Microbiol.">
        <title>Methylocystis iwaonis sp. nov., a type II methane-oxidizing bacterium from surface soil of a rice paddy field in Japan, and emended description of the genus Methylocystis (ex Whittenbury et al. 1970) Bowman et al. 1993.</title>
        <authorList>
            <person name="Kaise H."/>
            <person name="Sawadogo J.B."/>
            <person name="Alam M.S."/>
            <person name="Ueno C."/>
            <person name="Dianou D."/>
            <person name="Shinjo R."/>
            <person name="Asakawa S."/>
        </authorList>
    </citation>
    <scope>NUCLEOTIDE SEQUENCE</scope>
    <source>
        <strain evidence="3">LMG27198</strain>
    </source>
</reference>
<organism evidence="3 7">
    <name type="scientific">Methylocystis echinoides</name>
    <dbReference type="NCBI Taxonomy" id="29468"/>
    <lineage>
        <taxon>Bacteria</taxon>
        <taxon>Pseudomonadati</taxon>
        <taxon>Pseudomonadota</taxon>
        <taxon>Alphaproteobacteria</taxon>
        <taxon>Hyphomicrobiales</taxon>
        <taxon>Methylocystaceae</taxon>
        <taxon>Methylocystis</taxon>
    </lineage>
</organism>
<evidence type="ECO:0000313" key="4">
    <source>
        <dbReference type="EMBL" id="GLI95420.1"/>
    </source>
</evidence>
<protein>
    <submittedName>
        <fullName evidence="3">DDE transposase</fullName>
    </submittedName>
</protein>
<dbReference type="GO" id="GO:0006313">
    <property type="term" value="P:DNA transposition"/>
    <property type="evidence" value="ECO:0007669"/>
    <property type="project" value="InterPro"/>
</dbReference>
<keyword evidence="1" id="KW-1133">Transmembrane helix</keyword>
<evidence type="ECO:0000259" key="2">
    <source>
        <dbReference type="Pfam" id="PF01609"/>
    </source>
</evidence>
<dbReference type="EMBL" id="BSEC01000001">
    <property type="protein sequence ID" value="GLI92444.1"/>
    <property type="molecule type" value="Genomic_DNA"/>
</dbReference>
<dbReference type="AlphaFoldDB" id="A0A9W6GSY2"/>
<dbReference type="PANTHER" id="PTHR30007">
    <property type="entry name" value="PHP DOMAIN PROTEIN"/>
    <property type="match status" value="1"/>
</dbReference>
<feature type="transmembrane region" description="Helical" evidence="1">
    <location>
        <begin position="111"/>
        <end position="129"/>
    </location>
</feature>
<comment type="caution">
    <text evidence="3">The sequence shown here is derived from an EMBL/GenBank/DDBJ whole genome shotgun (WGS) entry which is preliminary data.</text>
</comment>
<evidence type="ECO:0000313" key="5">
    <source>
        <dbReference type="EMBL" id="GLI95488.1"/>
    </source>
</evidence>
<feature type="domain" description="Transposase IS4-like" evidence="2">
    <location>
        <begin position="3"/>
        <end position="122"/>
    </location>
</feature>
<dbReference type="PANTHER" id="PTHR30007:SF1">
    <property type="entry name" value="BLR1914 PROTEIN"/>
    <property type="match status" value="1"/>
</dbReference>
<evidence type="ECO:0000313" key="6">
    <source>
        <dbReference type="EMBL" id="GLI95504.1"/>
    </source>
</evidence>
<dbReference type="GO" id="GO:0004803">
    <property type="term" value="F:transposase activity"/>
    <property type="evidence" value="ECO:0007669"/>
    <property type="project" value="InterPro"/>
</dbReference>
<dbReference type="NCBIfam" id="NF033580">
    <property type="entry name" value="transpos_IS5_3"/>
    <property type="match status" value="1"/>
</dbReference>
<dbReference type="EMBL" id="BSEC01000003">
    <property type="protein sequence ID" value="GLI95504.1"/>
    <property type="molecule type" value="Genomic_DNA"/>
</dbReference>
<keyword evidence="7" id="KW-1185">Reference proteome</keyword>
<dbReference type="EMBL" id="BSEC01000003">
    <property type="protein sequence ID" value="GLI95420.1"/>
    <property type="molecule type" value="Genomic_DNA"/>
</dbReference>
<keyword evidence="1" id="KW-0812">Transmembrane</keyword>
<gene>
    <name evidence="3" type="ORF">LMG27198_14360</name>
    <name evidence="4" type="ORF">LMG27198_44120</name>
    <name evidence="5" type="ORF">LMG27198_44800</name>
    <name evidence="6" type="ORF">LMG27198_44960</name>
</gene>
<keyword evidence="1" id="KW-0472">Membrane</keyword>
<dbReference type="Proteomes" id="UP001144323">
    <property type="component" value="Unassembled WGS sequence"/>
</dbReference>
<dbReference type="Pfam" id="PF01609">
    <property type="entry name" value="DDE_Tnp_1"/>
    <property type="match status" value="1"/>
</dbReference>
<name>A0A9W6GSY2_9HYPH</name>
<evidence type="ECO:0000313" key="3">
    <source>
        <dbReference type="EMBL" id="GLI92444.1"/>
    </source>
</evidence>
<evidence type="ECO:0000256" key="1">
    <source>
        <dbReference type="SAM" id="Phobius"/>
    </source>
</evidence>
<accession>A0A9W6GSY2</accession>
<sequence>MNSKLHVVCDSGGKPLAMLLTEGQMSDHKGARMMLAAFPPASALIADKGYDSDWFREELRARGTEPCIPPTRSRKIPLDYDKVLYRQRHKIENLFAKLKDWRRISTRYDRCAHTFFSAICIAAAVAFYLKQ</sequence>
<dbReference type="InterPro" id="IPR002559">
    <property type="entry name" value="Transposase_11"/>
</dbReference>
<dbReference type="EMBL" id="BSEC01000003">
    <property type="protein sequence ID" value="GLI95488.1"/>
    <property type="molecule type" value="Genomic_DNA"/>
</dbReference>
<evidence type="ECO:0000313" key="7">
    <source>
        <dbReference type="Proteomes" id="UP001144323"/>
    </source>
</evidence>
<proteinExistence type="predicted"/>
<dbReference type="GO" id="GO:0003677">
    <property type="term" value="F:DNA binding"/>
    <property type="evidence" value="ECO:0007669"/>
    <property type="project" value="InterPro"/>
</dbReference>